<gene>
    <name evidence="2" type="ORF">Bca52824_036637</name>
</gene>
<protein>
    <submittedName>
        <fullName evidence="2">Uncharacterized protein</fullName>
    </submittedName>
</protein>
<dbReference type="Proteomes" id="UP000886595">
    <property type="component" value="Unassembled WGS sequence"/>
</dbReference>
<name>A0A8X7V1Q5_BRACI</name>
<evidence type="ECO:0000256" key="1">
    <source>
        <dbReference type="SAM" id="MobiDB-lite"/>
    </source>
</evidence>
<proteinExistence type="predicted"/>
<organism evidence="2 3">
    <name type="scientific">Brassica carinata</name>
    <name type="common">Ethiopian mustard</name>
    <name type="synonym">Abyssinian cabbage</name>
    <dbReference type="NCBI Taxonomy" id="52824"/>
    <lineage>
        <taxon>Eukaryota</taxon>
        <taxon>Viridiplantae</taxon>
        <taxon>Streptophyta</taxon>
        <taxon>Embryophyta</taxon>
        <taxon>Tracheophyta</taxon>
        <taxon>Spermatophyta</taxon>
        <taxon>Magnoliopsida</taxon>
        <taxon>eudicotyledons</taxon>
        <taxon>Gunneridae</taxon>
        <taxon>Pentapetalae</taxon>
        <taxon>rosids</taxon>
        <taxon>malvids</taxon>
        <taxon>Brassicales</taxon>
        <taxon>Brassicaceae</taxon>
        <taxon>Brassiceae</taxon>
        <taxon>Brassica</taxon>
    </lineage>
</organism>
<keyword evidence="3" id="KW-1185">Reference proteome</keyword>
<reference evidence="2 3" key="1">
    <citation type="submission" date="2020-02" db="EMBL/GenBank/DDBJ databases">
        <authorList>
            <person name="Ma Q."/>
            <person name="Huang Y."/>
            <person name="Song X."/>
            <person name="Pei D."/>
        </authorList>
    </citation>
    <scope>NUCLEOTIDE SEQUENCE [LARGE SCALE GENOMIC DNA]</scope>
    <source>
        <strain evidence="2">Sxm20200214</strain>
        <tissue evidence="2">Leaf</tissue>
    </source>
</reference>
<sequence>MDIISSPSNSSVKLPSINGSSSPNTVGDISIRDPLVKQADWSYLQATAQTSSEESAVSIPPPRVASFSARVQLLRPRMKVRVATIIRTGSVPTSTRGDDGIPTICYRGGELIVATSSTHKDPGERQLRLLKDHQGNAVSVMPLEKSVFELSNQKSGVKLNENEAVEKLKAQEIDAFGIVRHVDPTDIISSPSNSSVKLPSINGSSSPNTVGDISIRDPLVKQADWSYLQATAQTSSEESAVSIPPPRVASFSARVQLLRRVKNVDEAVEKLKAQEIDAFGIVRHVDPTDIISSPSNSSVKLPSINGSSSPNTVGDISIRDPLVKQADWSYLQATAQTSSEESAVSIPPPRVASFSARVQLLRRVVDWFFYL</sequence>
<feature type="region of interest" description="Disordered" evidence="1">
    <location>
        <begin position="294"/>
        <end position="316"/>
    </location>
</feature>
<feature type="compositionally biased region" description="Low complexity" evidence="1">
    <location>
        <begin position="294"/>
        <end position="304"/>
    </location>
</feature>
<dbReference type="OrthoDB" id="1700296at2759"/>
<comment type="caution">
    <text evidence="2">The sequence shown here is derived from an EMBL/GenBank/DDBJ whole genome shotgun (WGS) entry which is preliminary data.</text>
</comment>
<feature type="region of interest" description="Disordered" evidence="1">
    <location>
        <begin position="1"/>
        <end position="29"/>
    </location>
</feature>
<dbReference type="AlphaFoldDB" id="A0A8X7V1Q5"/>
<accession>A0A8X7V1Q5</accession>
<feature type="compositionally biased region" description="Polar residues" evidence="1">
    <location>
        <begin position="305"/>
        <end position="314"/>
    </location>
</feature>
<feature type="compositionally biased region" description="Polar residues" evidence="1">
    <location>
        <begin position="18"/>
        <end position="27"/>
    </location>
</feature>
<dbReference type="PANTHER" id="PTHR34569:SF8">
    <property type="match status" value="1"/>
</dbReference>
<evidence type="ECO:0000313" key="3">
    <source>
        <dbReference type="Proteomes" id="UP000886595"/>
    </source>
</evidence>
<dbReference type="PANTHER" id="PTHR34569">
    <property type="entry name" value="EXPRESSED PROTEIN"/>
    <property type="match status" value="1"/>
</dbReference>
<evidence type="ECO:0000313" key="2">
    <source>
        <dbReference type="EMBL" id="KAG2300165.1"/>
    </source>
</evidence>
<dbReference type="EMBL" id="JAAMPC010000008">
    <property type="protein sequence ID" value="KAG2300165.1"/>
    <property type="molecule type" value="Genomic_DNA"/>
</dbReference>
<feature type="compositionally biased region" description="Low complexity" evidence="1">
    <location>
        <begin position="1"/>
        <end position="17"/>
    </location>
</feature>